<dbReference type="InterPro" id="IPR051446">
    <property type="entry name" value="HTH_trans_reg/aminotransferase"/>
</dbReference>
<dbReference type="GO" id="GO:0008483">
    <property type="term" value="F:transaminase activity"/>
    <property type="evidence" value="ECO:0007669"/>
    <property type="project" value="UniProtKB-KW"/>
</dbReference>
<feature type="domain" description="HTH gntR-type" evidence="6">
    <location>
        <begin position="12"/>
        <end position="80"/>
    </location>
</feature>
<keyword evidence="3" id="KW-0805">Transcription regulation</keyword>
<sequence length="488" mass="53161">MDTLVLDPDTATPIYRQLQDQLRRAILDGLLRPGERVPSTRRLAGTLGIGRITVAAAYEQLAAEGYLAAAVGSGTRVSQILPERLLNAPRPRPAAVPVADRRSGLSARGKTIATYARWPNLDGGRPPRPFRPHLPALDAFPRDVWERLTTRRQRRLPRDLMHRDDPLGYRPLREAIAGYLGASRGVRCTPDEVVVTAGAQQGIDLIARLLLDPGDAVWLEEPGYLPAKPVFEMAGVEVVPVPVDADGLDVAAGQRLRPKARLAYVTPSCQWPLGVTMTLSRRLELLAWADRVGGWVLEDDYAGEFRYAGRPLPALQGLDRNGRVVYMGTFSKVLFPALRLGYLVVPADLTPAFLAARWLTDRHSPPLIQAVLADFIDGGHFSRHLRRMRTLYAERQAVVVAAAKAELAGAIDLSPADVGMHLVARLVDSAEESVMDAAVAAGIESHALSGYKATPGPDSRRILGYAAYPPKAARQAMKAWGRALQEGQ</sequence>
<dbReference type="CDD" id="cd07377">
    <property type="entry name" value="WHTH_GntR"/>
    <property type="match status" value="1"/>
</dbReference>
<protein>
    <submittedName>
        <fullName evidence="7">Transcriptional regulator, GntR family domain / Aspartate aminotransferase</fullName>
    </submittedName>
</protein>
<keyword evidence="7" id="KW-0032">Aminotransferase</keyword>
<dbReference type="GO" id="GO:0003700">
    <property type="term" value="F:DNA-binding transcription factor activity"/>
    <property type="evidence" value="ECO:0007669"/>
    <property type="project" value="InterPro"/>
</dbReference>
<dbReference type="SUPFAM" id="SSF53383">
    <property type="entry name" value="PLP-dependent transferases"/>
    <property type="match status" value="1"/>
</dbReference>
<dbReference type="Proteomes" id="UP000214646">
    <property type="component" value="Unassembled WGS sequence"/>
</dbReference>
<dbReference type="InterPro" id="IPR015424">
    <property type="entry name" value="PyrdxlP-dep_Trfase"/>
</dbReference>
<dbReference type="InterPro" id="IPR000524">
    <property type="entry name" value="Tscrpt_reg_HTH_GntR"/>
</dbReference>
<organism evidence="7 8">
    <name type="scientific">Fimbriiglobus ruber</name>
    <dbReference type="NCBI Taxonomy" id="1908690"/>
    <lineage>
        <taxon>Bacteria</taxon>
        <taxon>Pseudomonadati</taxon>
        <taxon>Planctomycetota</taxon>
        <taxon>Planctomycetia</taxon>
        <taxon>Gemmatales</taxon>
        <taxon>Gemmataceae</taxon>
        <taxon>Fimbriiglobus</taxon>
    </lineage>
</organism>
<dbReference type="InterPro" id="IPR004839">
    <property type="entry name" value="Aminotransferase_I/II_large"/>
</dbReference>
<reference evidence="8" key="1">
    <citation type="submission" date="2017-06" db="EMBL/GenBank/DDBJ databases">
        <title>Genome analysis of Fimbriiglobus ruber SP5, the first member of the order Planctomycetales with confirmed chitinolytic capability.</title>
        <authorList>
            <person name="Ravin N.V."/>
            <person name="Rakitin A.L."/>
            <person name="Ivanova A.A."/>
            <person name="Beletsky A.V."/>
            <person name="Kulichevskaya I.S."/>
            <person name="Mardanov A.V."/>
            <person name="Dedysh S.N."/>
        </authorList>
    </citation>
    <scope>NUCLEOTIDE SEQUENCE [LARGE SCALE GENOMIC DNA]</scope>
    <source>
        <strain evidence="8">SP5</strain>
    </source>
</reference>
<keyword evidence="2" id="KW-0663">Pyridoxal phosphate</keyword>
<evidence type="ECO:0000256" key="1">
    <source>
        <dbReference type="ARBA" id="ARBA00005384"/>
    </source>
</evidence>
<dbReference type="AlphaFoldDB" id="A0A225DFP7"/>
<dbReference type="SMART" id="SM00345">
    <property type="entry name" value="HTH_GNTR"/>
    <property type="match status" value="1"/>
</dbReference>
<evidence type="ECO:0000256" key="2">
    <source>
        <dbReference type="ARBA" id="ARBA00022898"/>
    </source>
</evidence>
<comment type="similarity">
    <text evidence="1">In the C-terminal section; belongs to the class-I pyridoxal-phosphate-dependent aminotransferase family.</text>
</comment>
<dbReference type="Gene3D" id="3.40.640.10">
    <property type="entry name" value="Type I PLP-dependent aspartate aminotransferase-like (Major domain)"/>
    <property type="match status" value="1"/>
</dbReference>
<accession>A0A225DFP7</accession>
<evidence type="ECO:0000259" key="6">
    <source>
        <dbReference type="PROSITE" id="PS50949"/>
    </source>
</evidence>
<keyword evidence="8" id="KW-1185">Reference proteome</keyword>
<dbReference type="InterPro" id="IPR015421">
    <property type="entry name" value="PyrdxlP-dep_Trfase_major"/>
</dbReference>
<evidence type="ECO:0000313" key="8">
    <source>
        <dbReference type="Proteomes" id="UP000214646"/>
    </source>
</evidence>
<dbReference type="GO" id="GO:0003677">
    <property type="term" value="F:DNA binding"/>
    <property type="evidence" value="ECO:0007669"/>
    <property type="project" value="UniProtKB-KW"/>
</dbReference>
<evidence type="ECO:0000313" key="7">
    <source>
        <dbReference type="EMBL" id="OWK36176.1"/>
    </source>
</evidence>
<name>A0A225DFP7_9BACT</name>
<evidence type="ECO:0000256" key="5">
    <source>
        <dbReference type="ARBA" id="ARBA00023163"/>
    </source>
</evidence>
<dbReference type="EMBL" id="NIDE01000017">
    <property type="protein sequence ID" value="OWK36176.1"/>
    <property type="molecule type" value="Genomic_DNA"/>
</dbReference>
<dbReference type="CDD" id="cd00609">
    <property type="entry name" value="AAT_like"/>
    <property type="match status" value="1"/>
</dbReference>
<evidence type="ECO:0000256" key="3">
    <source>
        <dbReference type="ARBA" id="ARBA00023015"/>
    </source>
</evidence>
<keyword evidence="7" id="KW-0808">Transferase</keyword>
<dbReference type="Pfam" id="PF00155">
    <property type="entry name" value="Aminotran_1_2"/>
    <property type="match status" value="1"/>
</dbReference>
<dbReference type="PROSITE" id="PS50949">
    <property type="entry name" value="HTH_GNTR"/>
    <property type="match status" value="1"/>
</dbReference>
<dbReference type="PANTHER" id="PTHR46577:SF1">
    <property type="entry name" value="HTH-TYPE TRANSCRIPTIONAL REGULATORY PROTEIN GABR"/>
    <property type="match status" value="1"/>
</dbReference>
<gene>
    <name evidence="7" type="ORF">FRUB_08739</name>
</gene>
<proteinExistence type="inferred from homology"/>
<dbReference type="PANTHER" id="PTHR46577">
    <property type="entry name" value="HTH-TYPE TRANSCRIPTIONAL REGULATORY PROTEIN GABR"/>
    <property type="match status" value="1"/>
</dbReference>
<dbReference type="PRINTS" id="PR00035">
    <property type="entry name" value="HTHGNTR"/>
</dbReference>
<dbReference type="InterPro" id="IPR036390">
    <property type="entry name" value="WH_DNA-bd_sf"/>
</dbReference>
<comment type="caution">
    <text evidence="7">The sequence shown here is derived from an EMBL/GenBank/DDBJ whole genome shotgun (WGS) entry which is preliminary data.</text>
</comment>
<evidence type="ECO:0000256" key="4">
    <source>
        <dbReference type="ARBA" id="ARBA00023125"/>
    </source>
</evidence>
<dbReference type="GO" id="GO:0030170">
    <property type="term" value="F:pyridoxal phosphate binding"/>
    <property type="evidence" value="ECO:0007669"/>
    <property type="project" value="InterPro"/>
</dbReference>
<dbReference type="Gene3D" id="1.10.10.10">
    <property type="entry name" value="Winged helix-like DNA-binding domain superfamily/Winged helix DNA-binding domain"/>
    <property type="match status" value="1"/>
</dbReference>
<dbReference type="Pfam" id="PF00392">
    <property type="entry name" value="GntR"/>
    <property type="match status" value="1"/>
</dbReference>
<keyword evidence="4" id="KW-0238">DNA-binding</keyword>
<keyword evidence="5" id="KW-0804">Transcription</keyword>
<dbReference type="SUPFAM" id="SSF46785">
    <property type="entry name" value="Winged helix' DNA-binding domain"/>
    <property type="match status" value="1"/>
</dbReference>
<dbReference type="InterPro" id="IPR036388">
    <property type="entry name" value="WH-like_DNA-bd_sf"/>
</dbReference>